<dbReference type="InterPro" id="IPR012337">
    <property type="entry name" value="RNaseH-like_sf"/>
</dbReference>
<dbReference type="CDD" id="cd06127">
    <property type="entry name" value="DEDDh"/>
    <property type="match status" value="1"/>
</dbReference>
<keyword evidence="6" id="KW-1185">Reference proteome</keyword>
<dbReference type="SUPFAM" id="SSF53098">
    <property type="entry name" value="Ribonuclease H-like"/>
    <property type="match status" value="1"/>
</dbReference>
<dbReference type="SUPFAM" id="SSF88659">
    <property type="entry name" value="Sigma3 and sigma4 domains of RNA polymerase sigma factors"/>
    <property type="match status" value="1"/>
</dbReference>
<comment type="caution">
    <text evidence="5">The sequence shown here is derived from an EMBL/GenBank/DDBJ whole genome shotgun (WGS) entry which is preliminary data.</text>
</comment>
<name>A0A553G1M3_9CORY</name>
<dbReference type="NCBIfam" id="TIGR00573">
    <property type="entry name" value="dnaq"/>
    <property type="match status" value="1"/>
</dbReference>
<keyword evidence="2" id="KW-0378">Hydrolase</keyword>
<dbReference type="InterPro" id="IPR007630">
    <property type="entry name" value="RNA_pol_sigma70_r4"/>
</dbReference>
<dbReference type="Pfam" id="PF04545">
    <property type="entry name" value="Sigma70_r4"/>
    <property type="match status" value="1"/>
</dbReference>
<proteinExistence type="predicted"/>
<dbReference type="InterPro" id="IPR029024">
    <property type="entry name" value="TerB-like"/>
</dbReference>
<dbReference type="RefSeq" id="WP_144013073.1">
    <property type="nucleotide sequence ID" value="NZ_VKDK01000003.1"/>
</dbReference>
<dbReference type="GO" id="GO:0006352">
    <property type="term" value="P:DNA-templated transcription initiation"/>
    <property type="evidence" value="ECO:0007669"/>
    <property type="project" value="InterPro"/>
</dbReference>
<dbReference type="GO" id="GO:0006260">
    <property type="term" value="P:DNA replication"/>
    <property type="evidence" value="ECO:0007669"/>
    <property type="project" value="InterPro"/>
</dbReference>
<dbReference type="PANTHER" id="PTHR30231:SF4">
    <property type="entry name" value="PROTEIN NEN2"/>
    <property type="match status" value="1"/>
</dbReference>
<evidence type="ECO:0000256" key="3">
    <source>
        <dbReference type="ARBA" id="ARBA00022839"/>
    </source>
</evidence>
<dbReference type="Gene3D" id="1.10.10.10">
    <property type="entry name" value="Winged helix-like DNA-binding domain superfamily/Winged helix DNA-binding domain"/>
    <property type="match status" value="1"/>
</dbReference>
<sequence length="1109" mass="122963">MATHRNYAVIDFETTGFGSTDRIVEIGVVLLNQNHEATGKWETLVQPQREIPNSFVHRISPSDLVDAPIFEEVAGELATILDGHTLVAHNAAFEARFLQKEFMRLGLEWPHFGAWIVDTQRLFRQKYPDESTTLAHALERVGITNRRPHSALADAEATAQLFTTLASEGSNLLMSAAPLMLPPFDYPAGRNPLPRANVLAQAETNKGEWLSRLSESVPRTAAGGAGNYRKTLTSALADKQLSKSEIAQLSSQAQADGLSAEDLLSIHEEFIRQLAIEAWLDGQITDEERETIIELNEQLGLPSELATELLTTPQQGVYDLGLQLSAGDRVTFTGQLDLPREEWEKRATAVGLNVGGVTKKSALLVSANPDSMSGKARKAREYNIPIVGEKTFAQLLQSLGGATEVESQDLSSGEPGAESTGFSHIFEWSTVDADVTDAEMTKTQQLARQWCVEYPTRPLKEISPQLASTTPIETQSSLKNSYSQWFARFPEPLTATVQDLQDLPGVGQHKLTAMVEAVILAAIDNSSAEILVDIDRLNDVYVDEELDEATEEFLGRPEAPSINPTGLALYVGWLQLLHPDTALTDLPDSVKTEIPELLSQVEKATPLATLFQRATDEVTAAAEGDARKIEIVKKRWIGEATLEEIGTEFGVTRERVRQLENQWRKNFNSHNELFQAITAELFTHFAPVRSVEDVRREFPALLMPAEDFDCTFGELFTAVGEKWTVRDGWVLEPSFDEDLAQKLSDLADDYGVVGLHELADSLGTSHELIEEFIVTNDKLRVLILDDKVLTKAGSYQDRAVSVLAIEGEPMTAEEIMDSLGGGNFRSASNQFSVDPRLIRVSADQWALRDWGGEEFRNIASWIGERLDASEHTYSMGGDDSAEEVPAVPLDELLAEKERLRIAEASIRQYASLGEFETRGGMVFRRIDDSANVVEGDIEETRDVYWRDGSWQLLLTVNKDHLRGSGFPVPLGVAAYYGMKVNGTVTLASRLGEQFVRVNRLKQATISTMRRFLEQLGVDEGQRVWLKLGSDNSFDVTRAPDEQLGLSGLELLYNFVGLDPQLIEPSEAVEDSLARVNEVLGLSPKAPRRRTVARFRHRRQDDIADLIQEL</sequence>
<dbReference type="InterPro" id="IPR036388">
    <property type="entry name" value="WH-like_DNA-bd_sf"/>
</dbReference>
<evidence type="ECO:0000256" key="1">
    <source>
        <dbReference type="ARBA" id="ARBA00022722"/>
    </source>
</evidence>
<organism evidence="5 6">
    <name type="scientific">Corynebacterium hiratae</name>
    <dbReference type="NCBI Taxonomy" id="3139423"/>
    <lineage>
        <taxon>Bacteria</taxon>
        <taxon>Bacillati</taxon>
        <taxon>Actinomycetota</taxon>
        <taxon>Actinomycetes</taxon>
        <taxon>Mycobacteriales</taxon>
        <taxon>Corynebacteriaceae</taxon>
        <taxon>Corynebacterium</taxon>
    </lineage>
</organism>
<dbReference type="Gene3D" id="3.40.50.10190">
    <property type="entry name" value="BRCT domain"/>
    <property type="match status" value="1"/>
</dbReference>
<keyword evidence="3 5" id="KW-0269">Exonuclease</keyword>
<dbReference type="AlphaFoldDB" id="A0A553G1M3"/>
<dbReference type="SMART" id="SM00479">
    <property type="entry name" value="EXOIII"/>
    <property type="match status" value="1"/>
</dbReference>
<protein>
    <submittedName>
        <fullName evidence="5">Exonuclease</fullName>
    </submittedName>
</protein>
<dbReference type="Pfam" id="PF00929">
    <property type="entry name" value="RNase_T"/>
    <property type="match status" value="1"/>
</dbReference>
<evidence type="ECO:0000256" key="2">
    <source>
        <dbReference type="ARBA" id="ARBA00022801"/>
    </source>
</evidence>
<dbReference type="InterPro" id="IPR036397">
    <property type="entry name" value="RNaseH_sf"/>
</dbReference>
<dbReference type="InterPro" id="IPR006054">
    <property type="entry name" value="DnaQ"/>
</dbReference>
<keyword evidence="1" id="KW-0540">Nuclease</keyword>
<reference evidence="5 6" key="1">
    <citation type="submission" date="2019-07" db="EMBL/GenBank/DDBJ databases">
        <title>Draft genome of C. aurimucosum strain 2274.</title>
        <authorList>
            <person name="Pacheco L.G.C."/>
            <person name="Aguiar E.R.G.R."/>
            <person name="Santos C.S."/>
            <person name="Rocha D.J.P.G."/>
            <person name="Sant'Anna L.O."/>
            <person name="Mattos-Guaraldi A.L."/>
            <person name="Santos L.S."/>
        </authorList>
    </citation>
    <scope>NUCLEOTIDE SEQUENCE [LARGE SCALE GENOMIC DNA]</scope>
    <source>
        <strain evidence="5 6">2274</strain>
    </source>
</reference>
<dbReference type="GO" id="GO:0003887">
    <property type="term" value="F:DNA-directed DNA polymerase activity"/>
    <property type="evidence" value="ECO:0007669"/>
    <property type="project" value="InterPro"/>
</dbReference>
<dbReference type="InterPro" id="IPR013520">
    <property type="entry name" value="Ribonucl_H"/>
</dbReference>
<dbReference type="InterPro" id="IPR013324">
    <property type="entry name" value="RNA_pol_sigma_r3/r4-like"/>
</dbReference>
<evidence type="ECO:0000313" key="6">
    <source>
        <dbReference type="Proteomes" id="UP000320443"/>
    </source>
</evidence>
<evidence type="ECO:0000259" key="4">
    <source>
        <dbReference type="SMART" id="SM00479"/>
    </source>
</evidence>
<dbReference type="Proteomes" id="UP000320443">
    <property type="component" value="Unassembled WGS sequence"/>
</dbReference>
<dbReference type="PANTHER" id="PTHR30231">
    <property type="entry name" value="DNA POLYMERASE III SUBUNIT EPSILON"/>
    <property type="match status" value="1"/>
</dbReference>
<dbReference type="GO" id="GO:0003700">
    <property type="term" value="F:DNA-binding transcription factor activity"/>
    <property type="evidence" value="ECO:0007669"/>
    <property type="project" value="InterPro"/>
</dbReference>
<feature type="domain" description="Exonuclease" evidence="4">
    <location>
        <begin position="6"/>
        <end position="171"/>
    </location>
</feature>
<dbReference type="EMBL" id="VKDK01000003">
    <property type="protein sequence ID" value="TRX63393.1"/>
    <property type="molecule type" value="Genomic_DNA"/>
</dbReference>
<dbReference type="Gene3D" id="3.30.420.10">
    <property type="entry name" value="Ribonuclease H-like superfamily/Ribonuclease H"/>
    <property type="match status" value="1"/>
</dbReference>
<dbReference type="GO" id="GO:0008408">
    <property type="term" value="F:3'-5' exonuclease activity"/>
    <property type="evidence" value="ECO:0007669"/>
    <property type="project" value="TreeGrafter"/>
</dbReference>
<dbReference type="FunFam" id="3.30.420.10:FF:000045">
    <property type="entry name" value="3'-5' exonuclease DinG"/>
    <property type="match status" value="1"/>
</dbReference>
<dbReference type="SUPFAM" id="SSF52113">
    <property type="entry name" value="BRCT domain"/>
    <property type="match status" value="1"/>
</dbReference>
<evidence type="ECO:0000313" key="5">
    <source>
        <dbReference type="EMBL" id="TRX63393.1"/>
    </source>
</evidence>
<gene>
    <name evidence="5" type="ORF">FNY97_03020</name>
</gene>
<dbReference type="SUPFAM" id="SSF158682">
    <property type="entry name" value="TerB-like"/>
    <property type="match status" value="1"/>
</dbReference>
<dbReference type="InterPro" id="IPR036420">
    <property type="entry name" value="BRCT_dom_sf"/>
</dbReference>
<accession>A0A553G1M3</accession>
<dbReference type="GO" id="GO:0003677">
    <property type="term" value="F:DNA binding"/>
    <property type="evidence" value="ECO:0007669"/>
    <property type="project" value="InterPro"/>
</dbReference>